<evidence type="ECO:0000313" key="3">
    <source>
        <dbReference type="EMBL" id="KKF34660.1"/>
    </source>
</evidence>
<dbReference type="PATRIC" id="fig|65700.7.peg.787"/>
<dbReference type="NCBIfam" id="NF007795">
    <property type="entry name" value="PRK10497.1"/>
    <property type="match status" value="1"/>
</dbReference>
<dbReference type="Pfam" id="PF09584">
    <property type="entry name" value="Phageshock_PspD"/>
    <property type="match status" value="1"/>
</dbReference>
<protein>
    <submittedName>
        <fullName evidence="2">Phage shock protein PspD</fullName>
    </submittedName>
    <submittedName>
        <fullName evidence="3">Phage-shock protein</fullName>
    </submittedName>
</protein>
<evidence type="ECO:0000256" key="1">
    <source>
        <dbReference type="SAM" id="Phobius"/>
    </source>
</evidence>
<evidence type="ECO:0000313" key="2">
    <source>
        <dbReference type="EMBL" id="AXF75900.1"/>
    </source>
</evidence>
<proteinExistence type="predicted"/>
<dbReference type="InterPro" id="IPR014321">
    <property type="entry name" value="Phageshock_PspD"/>
</dbReference>
<reference evidence="3 4" key="1">
    <citation type="submission" date="2015-01" db="EMBL/GenBank/DDBJ databases">
        <title>Erwinia tracheiphila.</title>
        <authorList>
            <person name="Shapiro L.R."/>
        </authorList>
    </citation>
    <scope>NUCLEOTIDE SEQUENCE [LARGE SCALE GENOMIC DNA]</scope>
    <source>
        <strain evidence="3 4">BuffGH</strain>
    </source>
</reference>
<evidence type="ECO:0000313" key="5">
    <source>
        <dbReference type="Proteomes" id="UP000264980"/>
    </source>
</evidence>
<sequence>MRNGYSAVRRHIKPVLKKTGKFVLIGVLTYAPAGLTGLLVKSVTRQPLKIALAWALEPLIRRTMRGAISRWHKS</sequence>
<name>A0A0M2K5K2_9GAMM</name>
<organism evidence="3 4">
    <name type="scientific">Erwinia tracheiphila</name>
    <dbReference type="NCBI Taxonomy" id="65700"/>
    <lineage>
        <taxon>Bacteria</taxon>
        <taxon>Pseudomonadati</taxon>
        <taxon>Pseudomonadota</taxon>
        <taxon>Gammaproteobacteria</taxon>
        <taxon>Enterobacterales</taxon>
        <taxon>Erwiniaceae</taxon>
        <taxon>Erwinia</taxon>
    </lineage>
</organism>
<keyword evidence="4" id="KW-1185">Reference proteome</keyword>
<dbReference type="Proteomes" id="UP000033924">
    <property type="component" value="Unassembled WGS sequence"/>
</dbReference>
<dbReference type="RefSeq" id="WP_016169724.1">
    <property type="nucleotide sequence ID" value="NZ_CP013970.1"/>
</dbReference>
<dbReference type="Proteomes" id="UP000264980">
    <property type="component" value="Chromosome"/>
</dbReference>
<dbReference type="STRING" id="65700.SY86_03125"/>
<feature type="transmembrane region" description="Helical" evidence="1">
    <location>
        <begin position="21"/>
        <end position="40"/>
    </location>
</feature>
<keyword evidence="1" id="KW-1133">Transmembrane helix</keyword>
<keyword evidence="1" id="KW-0812">Transmembrane</keyword>
<keyword evidence="1" id="KW-0472">Membrane</keyword>
<accession>A0A0M2K5K2</accession>
<dbReference type="EMBL" id="JXNU01000003">
    <property type="protein sequence ID" value="KKF34660.1"/>
    <property type="molecule type" value="Genomic_DNA"/>
</dbReference>
<reference evidence="2 5" key="2">
    <citation type="submission" date="2016-01" db="EMBL/GenBank/DDBJ databases">
        <authorList>
            <person name="Oliw E.H."/>
        </authorList>
    </citation>
    <scope>NUCLEOTIDE SEQUENCE [LARGE SCALE GENOMIC DNA]</scope>
    <source>
        <strain evidence="2 5">MDcuke</strain>
    </source>
</reference>
<dbReference type="AlphaFoldDB" id="A0A0M2K5K2"/>
<dbReference type="EMBL" id="CP013970">
    <property type="protein sequence ID" value="AXF75900.1"/>
    <property type="molecule type" value="Genomic_DNA"/>
</dbReference>
<gene>
    <name evidence="2" type="primary">pspD</name>
    <name evidence="2" type="ORF">AV903_07260</name>
    <name evidence="3" type="ORF">SY86_03125</name>
</gene>
<evidence type="ECO:0000313" key="4">
    <source>
        <dbReference type="Proteomes" id="UP000033924"/>
    </source>
</evidence>